<proteinExistence type="predicted"/>
<keyword evidence="7" id="KW-1185">Reference proteome</keyword>
<dbReference type="Pfam" id="PF14697">
    <property type="entry name" value="Fer4_21"/>
    <property type="match status" value="1"/>
</dbReference>
<dbReference type="Proteomes" id="UP000007803">
    <property type="component" value="Chromosome"/>
</dbReference>
<dbReference type="InterPro" id="IPR017900">
    <property type="entry name" value="4Fe4S_Fe_S_CS"/>
</dbReference>
<feature type="domain" description="4Fe-4S ferredoxin-type" evidence="5">
    <location>
        <begin position="20"/>
        <end position="49"/>
    </location>
</feature>
<dbReference type="InterPro" id="IPR050572">
    <property type="entry name" value="Fe-S_Ferredoxin"/>
</dbReference>
<feature type="domain" description="4Fe-4S ferredoxin-type" evidence="5">
    <location>
        <begin position="55"/>
        <end position="85"/>
    </location>
</feature>
<keyword evidence="3" id="KW-0408">Iron</keyword>
<dbReference type="AlphaFoldDB" id="E0UP87"/>
<dbReference type="EMBL" id="CP002205">
    <property type="protein sequence ID" value="ADN08551.1"/>
    <property type="molecule type" value="Genomic_DNA"/>
</dbReference>
<evidence type="ECO:0000256" key="4">
    <source>
        <dbReference type="ARBA" id="ARBA00023014"/>
    </source>
</evidence>
<evidence type="ECO:0000256" key="2">
    <source>
        <dbReference type="ARBA" id="ARBA00022723"/>
    </source>
</evidence>
<dbReference type="STRING" id="563040.Saut_0502"/>
<dbReference type="KEGG" id="sua:Saut_0502"/>
<dbReference type="GO" id="GO:0051539">
    <property type="term" value="F:4 iron, 4 sulfur cluster binding"/>
    <property type="evidence" value="ECO:0007669"/>
    <property type="project" value="UniProtKB-KW"/>
</dbReference>
<keyword evidence="2" id="KW-0479">Metal-binding</keyword>
<accession>E0UP87</accession>
<keyword evidence="4" id="KW-0411">Iron-sulfur</keyword>
<evidence type="ECO:0000256" key="3">
    <source>
        <dbReference type="ARBA" id="ARBA00023004"/>
    </source>
</evidence>
<dbReference type="RefSeq" id="WP_013326307.1">
    <property type="nucleotide sequence ID" value="NC_014506.1"/>
</dbReference>
<sequence>MAKDFSKTQWHGIEREEIPWFPTVDKVKCIGCELCFVTCGRDVYDMVLPDGKHRKAEVLHPYNCMVGCTTCASVCPTHAISFPSQEIVWQAEKEHKIFSVVHKEAKEKREKLQALQERNQQQSKPEKVTKQRVMIAGEFAEENFLKNLQEFIQDKAVDIVNLKLEVPTLKGLLENTPAHMEFEVTSTKQEDIADFLNELRGLVNKSGLVWVK</sequence>
<dbReference type="PROSITE" id="PS51379">
    <property type="entry name" value="4FE4S_FER_2"/>
    <property type="match status" value="2"/>
</dbReference>
<dbReference type="Gene3D" id="3.30.70.20">
    <property type="match status" value="1"/>
</dbReference>
<dbReference type="PANTHER" id="PTHR43687">
    <property type="entry name" value="ADENYLYLSULFATE REDUCTASE, BETA SUBUNIT"/>
    <property type="match status" value="1"/>
</dbReference>
<keyword evidence="1" id="KW-0004">4Fe-4S</keyword>
<organism evidence="6 7">
    <name type="scientific">Sulfurimonas autotrophica (strain ATCC BAA-671 / DSM 16294 / JCM 11897 / OK10)</name>
    <dbReference type="NCBI Taxonomy" id="563040"/>
    <lineage>
        <taxon>Bacteria</taxon>
        <taxon>Pseudomonadati</taxon>
        <taxon>Campylobacterota</taxon>
        <taxon>Epsilonproteobacteria</taxon>
        <taxon>Campylobacterales</taxon>
        <taxon>Sulfurimonadaceae</taxon>
        <taxon>Sulfurimonas</taxon>
    </lineage>
</organism>
<evidence type="ECO:0000256" key="1">
    <source>
        <dbReference type="ARBA" id="ARBA00022485"/>
    </source>
</evidence>
<evidence type="ECO:0000259" key="5">
    <source>
        <dbReference type="PROSITE" id="PS51379"/>
    </source>
</evidence>
<evidence type="ECO:0000313" key="6">
    <source>
        <dbReference type="EMBL" id="ADN08551.1"/>
    </source>
</evidence>
<dbReference type="InterPro" id="IPR017896">
    <property type="entry name" value="4Fe4S_Fe-S-bd"/>
</dbReference>
<dbReference type="eggNOG" id="COG1146">
    <property type="taxonomic scope" value="Bacteria"/>
</dbReference>
<dbReference type="HOGENOM" id="CLU_1287393_0_0_7"/>
<reference evidence="7" key="1">
    <citation type="journal article" date="2010" name="Stand. Genomic Sci.">
        <title>Complete genome sequence of Sulfurimonas autotrophica type strain (OK10).</title>
        <authorList>
            <person name="Sikorski J."/>
            <person name="Munk C."/>
            <person name="Lapidus A."/>
            <person name="Djao O."/>
            <person name="Lucas S."/>
            <person name="Glavina Del Rio T."/>
            <person name="Nolan M."/>
            <person name="Tice H."/>
            <person name="Han C."/>
            <person name="Cheng J."/>
            <person name="Tapia R."/>
            <person name="Goodwin L."/>
            <person name="Pitluck S."/>
            <person name="Liolios K."/>
            <person name="Ivanova N."/>
            <person name="Mavromatis K."/>
            <person name="Mikhailova N."/>
            <person name="Pati A."/>
            <person name="Sims D."/>
            <person name="Meincke L."/>
            <person name="Brettin T."/>
            <person name="Detter J."/>
            <person name="Chen A."/>
            <person name="Palaniappan K."/>
            <person name="Land M."/>
            <person name="Hauser L."/>
            <person name="Chang Y."/>
            <person name="Jeffries C."/>
            <person name="Rohde M."/>
            <person name="Lang E."/>
            <person name="Spring S."/>
            <person name="Goker M."/>
            <person name="Woyke T."/>
            <person name="Bristow J."/>
            <person name="Eisen J."/>
            <person name="Markowitz V."/>
            <person name="Hugenholtz P."/>
            <person name="Kyrpides N."/>
            <person name="Klenk H."/>
        </authorList>
    </citation>
    <scope>NUCLEOTIDE SEQUENCE [LARGE SCALE GENOMIC DNA]</scope>
    <source>
        <strain evidence="7">ATCC BAA-671 / DSM 16294 / JCM 11897 / OK10</strain>
    </source>
</reference>
<protein>
    <submittedName>
        <fullName evidence="6">4Fe-4S ferredoxin iron-sulfur binding domain protein</fullName>
    </submittedName>
</protein>
<name>E0UP87_SULAO</name>
<evidence type="ECO:0000313" key="7">
    <source>
        <dbReference type="Proteomes" id="UP000007803"/>
    </source>
</evidence>
<gene>
    <name evidence="6" type="ordered locus">Saut_0502</name>
</gene>
<dbReference type="PROSITE" id="PS00198">
    <property type="entry name" value="4FE4S_FER_1"/>
    <property type="match status" value="1"/>
</dbReference>
<dbReference type="OrthoDB" id="9803192at2"/>
<dbReference type="SUPFAM" id="SSF54862">
    <property type="entry name" value="4Fe-4S ferredoxins"/>
    <property type="match status" value="1"/>
</dbReference>
<dbReference type="GO" id="GO:0046872">
    <property type="term" value="F:metal ion binding"/>
    <property type="evidence" value="ECO:0007669"/>
    <property type="project" value="UniProtKB-KW"/>
</dbReference>
<dbReference type="PANTHER" id="PTHR43687:SF2">
    <property type="entry name" value="FERREDOXIN 3"/>
    <property type="match status" value="1"/>
</dbReference>